<keyword evidence="1" id="KW-0472">Membrane</keyword>
<evidence type="ECO:0000313" key="3">
    <source>
        <dbReference type="Proteomes" id="UP000514754"/>
    </source>
</evidence>
<dbReference type="InterPro" id="IPR048039">
    <property type="entry name" value="TraQ-like"/>
</dbReference>
<feature type="transmembrane region" description="Helical" evidence="1">
    <location>
        <begin position="102"/>
        <end position="126"/>
    </location>
</feature>
<feature type="transmembrane region" description="Helical" evidence="1">
    <location>
        <begin position="20"/>
        <end position="42"/>
    </location>
</feature>
<dbReference type="Proteomes" id="UP000514754">
    <property type="component" value="Plasmid pRHB10-C12_4"/>
</dbReference>
<dbReference type="EMBL" id="CP057909">
    <property type="protein sequence ID" value="QMO44052.1"/>
    <property type="molecule type" value="Genomic_DNA"/>
</dbReference>
<keyword evidence="2" id="KW-0614">Plasmid</keyword>
<reference evidence="2 3" key="1">
    <citation type="submission" date="2020-06" db="EMBL/GenBank/DDBJ databases">
        <title>REHAB project genomes.</title>
        <authorList>
            <person name="Shaw L.P."/>
        </authorList>
    </citation>
    <scope>NUCLEOTIDE SEQUENCE [LARGE SCALE GENOMIC DNA]</scope>
    <source>
        <strain evidence="2 3">RHB10-C12</strain>
        <plasmid evidence="3">prhb10-c12_4</plasmid>
    </source>
</reference>
<organism evidence="2 3">
    <name type="scientific">Escherichia coli</name>
    <dbReference type="NCBI Taxonomy" id="562"/>
    <lineage>
        <taxon>Bacteria</taxon>
        <taxon>Pseudomonadati</taxon>
        <taxon>Pseudomonadota</taxon>
        <taxon>Gammaproteobacteria</taxon>
        <taxon>Enterobacterales</taxon>
        <taxon>Enterobacteriaceae</taxon>
        <taxon>Escherichia</taxon>
    </lineage>
</organism>
<accession>A0A167V665</accession>
<proteinExistence type="predicted"/>
<evidence type="ECO:0000256" key="1">
    <source>
        <dbReference type="SAM" id="Phobius"/>
    </source>
</evidence>
<name>A0A167V665_ECOLX</name>
<keyword evidence="1" id="KW-1133">Transmembrane helix</keyword>
<geneLocation type="plasmid" evidence="3">
    <name>prhb10-c12_4</name>
</geneLocation>
<protein>
    <submittedName>
        <fullName evidence="2">Conjugal transfer protein TraQ</fullName>
    </submittedName>
</protein>
<dbReference type="AlphaFoldDB" id="A0A167V665"/>
<dbReference type="NCBIfam" id="NF033883">
    <property type="entry name" value="conj_TraQ_IncI1"/>
    <property type="match status" value="1"/>
</dbReference>
<gene>
    <name evidence="2" type="primary">traQ</name>
    <name evidence="2" type="ORF">HVW43_27580</name>
</gene>
<dbReference type="RefSeq" id="WP_061338695.1">
    <property type="nucleotide sequence ID" value="NZ_BFGA01000033.1"/>
</dbReference>
<evidence type="ECO:0000313" key="2">
    <source>
        <dbReference type="EMBL" id="QMO44052.1"/>
    </source>
</evidence>
<sequence>MDMVQMLANAVNELAGLGVQLVLAIASVGGIAIVILYLSGVAGRSRRGQYTDSGGTFLAVLLLACCVIALESVVNAGGNQLGFGSVSFDEIAYVPEARYGPAAVAVNAGLTALRTLGWCFVLNGLLQYRRSQKDGHTGLSRGDDISSGTKKVFSGLMLIFGPQVINALQNTLQLHW</sequence>
<keyword evidence="1" id="KW-0812">Transmembrane</keyword>
<feature type="transmembrane region" description="Helical" evidence="1">
    <location>
        <begin position="54"/>
        <end position="74"/>
    </location>
</feature>